<reference evidence="1 2" key="1">
    <citation type="submission" date="2019-02" db="EMBL/GenBank/DDBJ databases">
        <title>Kribbella capetownensis sp. nov. and Kribbella speibonae sp. nov., isolated from soil.</title>
        <authorList>
            <person name="Curtis S.M."/>
            <person name="Norton I."/>
            <person name="Everest G.J."/>
            <person name="Meyers P.R."/>
        </authorList>
    </citation>
    <scope>NUCLEOTIDE SEQUENCE [LARGE SCALE GENOMIC DNA]</scope>
    <source>
        <strain evidence="1 2">NRRL B-24813</strain>
    </source>
</reference>
<proteinExistence type="predicted"/>
<organism evidence="1 2">
    <name type="scientific">Kribbella pittospori</name>
    <dbReference type="NCBI Taxonomy" id="722689"/>
    <lineage>
        <taxon>Bacteria</taxon>
        <taxon>Bacillati</taxon>
        <taxon>Actinomycetota</taxon>
        <taxon>Actinomycetes</taxon>
        <taxon>Propionibacteriales</taxon>
        <taxon>Kribbellaceae</taxon>
        <taxon>Kribbella</taxon>
    </lineage>
</organism>
<evidence type="ECO:0000313" key="2">
    <source>
        <dbReference type="Proteomes" id="UP000291144"/>
    </source>
</evidence>
<dbReference type="RefSeq" id="WP_131353258.1">
    <property type="nucleotide sequence ID" value="NZ_SJKB01000002.1"/>
</dbReference>
<name>A0A4R0L7H4_9ACTN</name>
<evidence type="ECO:0000313" key="1">
    <source>
        <dbReference type="EMBL" id="TCC64755.1"/>
    </source>
</evidence>
<dbReference type="AlphaFoldDB" id="A0A4R0L7H4"/>
<sequence length="116" mass="12965">MSSHHQTFVSACLSGSALLDDVDDWVDEWHESDGRTDTGPLSLDEFLGFEPSEGALWAEKPESLRFIVAAHRYGRPVEELLQSRDEFALAARTTASEDADAVLDWLRQTGRLQESD</sequence>
<dbReference type="EMBL" id="SJKB01000002">
    <property type="protein sequence ID" value="TCC64755.1"/>
    <property type="molecule type" value="Genomic_DNA"/>
</dbReference>
<comment type="caution">
    <text evidence="1">The sequence shown here is derived from an EMBL/GenBank/DDBJ whole genome shotgun (WGS) entry which is preliminary data.</text>
</comment>
<protein>
    <submittedName>
        <fullName evidence="1">Uncharacterized protein</fullName>
    </submittedName>
</protein>
<dbReference type="Proteomes" id="UP000291144">
    <property type="component" value="Unassembled WGS sequence"/>
</dbReference>
<dbReference type="OrthoDB" id="5195380at2"/>
<accession>A0A4R0L7H4</accession>
<gene>
    <name evidence="1" type="ORF">E0H73_10375</name>
</gene>
<keyword evidence="2" id="KW-1185">Reference proteome</keyword>